<evidence type="ECO:0000256" key="1">
    <source>
        <dbReference type="ARBA" id="ARBA00022676"/>
    </source>
</evidence>
<gene>
    <name evidence="4" type="primary">tgt</name>
    <name evidence="6" type="ORF">BMG00_00855</name>
</gene>
<comment type="caution">
    <text evidence="4">Lacks conserved residue(s) required for the propagation of feature annotation.</text>
</comment>
<feature type="active site" description="Nucleophile" evidence="4">
    <location>
        <position position="266"/>
    </location>
</feature>
<dbReference type="EMBL" id="MPZS01000001">
    <property type="protein sequence ID" value="OOY12442.1"/>
    <property type="molecule type" value="Genomic_DNA"/>
</dbReference>
<dbReference type="PANTHER" id="PTHR46499:SF1">
    <property type="entry name" value="QUEUINE TRNA-RIBOSYLTRANSFERASE"/>
    <property type="match status" value="1"/>
</dbReference>
<comment type="subunit">
    <text evidence="4">Homodimer. Within each dimer, one monomer is responsible for RNA recognition and catalysis, while the other monomer binds to the replacement base PreQ1.</text>
</comment>
<dbReference type="InterPro" id="IPR050076">
    <property type="entry name" value="ArchSynthase1/Queuine_TRR"/>
</dbReference>
<comment type="caution">
    <text evidence="6">The sequence shown here is derived from an EMBL/GenBank/DDBJ whole genome shotgun (WGS) entry which is preliminary data.</text>
</comment>
<accession>A0ABX3MLY8</accession>
<keyword evidence="3 4" id="KW-0819">tRNA processing</keyword>
<feature type="active site" description="Proton acceptor" evidence="4">
    <location>
        <position position="92"/>
    </location>
</feature>
<comment type="cofactor">
    <cofactor evidence="4">
        <name>Zn(2+)</name>
        <dbReference type="ChEBI" id="CHEBI:29105"/>
    </cofactor>
    <text evidence="4">Binds 1 zinc ion per subunit.</text>
</comment>
<evidence type="ECO:0000256" key="3">
    <source>
        <dbReference type="ARBA" id="ARBA00022694"/>
    </source>
</evidence>
<dbReference type="NCBIfam" id="TIGR00449">
    <property type="entry name" value="tgt_general"/>
    <property type="match status" value="1"/>
</dbReference>
<comment type="function">
    <text evidence="4">Catalyzes the base-exchange of a guanine (G) residue with the queuine precursor 7-aminomethyl-7-deazaguanine (PreQ1) at position 34 (anticodon wobble position) in tRNAs with GU(N) anticodons (tRNA-Asp, -Asn, -His and -Tyr). Catalysis occurs through a double-displacement mechanism. The nucleophile active site attacks the C1' of nucleotide 34 to detach the guanine base from the RNA, forming a covalent enzyme-RNA intermediate. The proton acceptor active site deprotonates the incoming PreQ1, allowing a nucleophilic attack on the C1' of the ribose to form the product. After dissociation, two additional enzymatic reactions on the tRNA convert PreQ1 to queuine (Q), resulting in the hypermodified nucleoside queuosine (7-(((4,5-cis-dihydroxy-2-cyclopenten-1-yl)amino)methyl)-7-deazaguanosine).</text>
</comment>
<dbReference type="RefSeq" id="WP_078573101.1">
    <property type="nucleotide sequence ID" value="NZ_MPZS01000001.1"/>
</dbReference>
<keyword evidence="4" id="KW-0479">Metal-binding</keyword>
<feature type="binding site" evidence="4">
    <location>
        <position position="146"/>
    </location>
    <ligand>
        <name>substrate</name>
    </ligand>
</feature>
<proteinExistence type="inferred from homology"/>
<feature type="binding site" evidence="4">
    <location>
        <position position="189"/>
    </location>
    <ligand>
        <name>substrate</name>
    </ligand>
</feature>
<sequence>MTKFSFTLKATDGRARTGTISTPRGEIQTPAFMPVGTAATVKAMMPESVAATGADILLGNTYHLMLRPGAERIARLGGLHKFMNWDKPILTDSGGFQVMSLSSLRKLTEEGVTFASHVDGSKHMLSPERSMEIQKLLGSDIVMCFDECPALPATEEEVAKSMRLSMRWAQRSRDAFGDRPGHALFGIQQGGVTRELREESAEKLKEIGFDGYAVGGLAVGEGQEAMFGVLDYAPEMLPADKPRYLMGVGKPDDIVGAVERGIDMMDCVLPSRSGRTGQAWTRRGQVNIKNARHADDPRPLDEACSCPACSNYSRAYLHHVFRAGEMISGMLLTWHNLHYYQELMAGLRAAITEGELARFVTEFHETRAMGDIEPL</sequence>
<evidence type="ECO:0000256" key="2">
    <source>
        <dbReference type="ARBA" id="ARBA00022679"/>
    </source>
</evidence>
<keyword evidence="4" id="KW-0671">Queuosine biosynthesis</keyword>
<feature type="region of interest" description="RNA binding" evidence="4">
    <location>
        <begin position="247"/>
        <end position="253"/>
    </location>
</feature>
<feature type="binding site" evidence="4">
    <location>
        <position position="309"/>
    </location>
    <ligand>
        <name>Zn(2+)</name>
        <dbReference type="ChEBI" id="CHEBI:29105"/>
    </ligand>
</feature>
<keyword evidence="2 4" id="KW-0808">Transferase</keyword>
<name>A0ABX3MLY8_9RHOB</name>
<evidence type="ECO:0000313" key="6">
    <source>
        <dbReference type="EMBL" id="OOY12442.1"/>
    </source>
</evidence>
<dbReference type="InterPro" id="IPR002616">
    <property type="entry name" value="tRNA_ribo_trans-like"/>
</dbReference>
<dbReference type="EC" id="2.4.2.29" evidence="4"/>
<dbReference type="PANTHER" id="PTHR46499">
    <property type="entry name" value="QUEUINE TRNA-RIBOSYLTRANSFERASE"/>
    <property type="match status" value="1"/>
</dbReference>
<protein>
    <recommendedName>
        <fullName evidence="4">Queuine tRNA-ribosyltransferase</fullName>
        <ecNumber evidence="4">2.4.2.29</ecNumber>
    </recommendedName>
    <alternativeName>
        <fullName evidence="4">Guanine insertion enzyme</fullName>
    </alternativeName>
    <alternativeName>
        <fullName evidence="4">tRNA-guanine transglycosylase</fullName>
    </alternativeName>
</protein>
<dbReference type="SUPFAM" id="SSF51713">
    <property type="entry name" value="tRNA-guanine transglycosylase"/>
    <property type="match status" value="1"/>
</dbReference>
<dbReference type="NCBIfam" id="TIGR00430">
    <property type="entry name" value="Q_tRNA_tgt"/>
    <property type="match status" value="1"/>
</dbReference>
<comment type="similarity">
    <text evidence="4">Belongs to the queuine tRNA-ribosyltransferase family.</text>
</comment>
<feature type="binding site" evidence="4">
    <location>
        <position position="216"/>
    </location>
    <ligand>
        <name>substrate</name>
    </ligand>
</feature>
<evidence type="ECO:0000313" key="7">
    <source>
        <dbReference type="Proteomes" id="UP000242224"/>
    </source>
</evidence>
<keyword evidence="4" id="KW-0862">Zinc</keyword>
<dbReference type="InterPro" id="IPR004803">
    <property type="entry name" value="TGT"/>
</dbReference>
<comment type="catalytic activity">
    <reaction evidence="4">
        <text>7-aminomethyl-7-carbaguanine + guanosine(34) in tRNA = 7-aminomethyl-7-carbaguanosine(34) in tRNA + guanine</text>
        <dbReference type="Rhea" id="RHEA:24104"/>
        <dbReference type="Rhea" id="RHEA-COMP:10341"/>
        <dbReference type="Rhea" id="RHEA-COMP:10342"/>
        <dbReference type="ChEBI" id="CHEBI:16235"/>
        <dbReference type="ChEBI" id="CHEBI:58703"/>
        <dbReference type="ChEBI" id="CHEBI:74269"/>
        <dbReference type="ChEBI" id="CHEBI:82833"/>
        <dbReference type="EC" id="2.4.2.29"/>
    </reaction>
</comment>
<dbReference type="InterPro" id="IPR036511">
    <property type="entry name" value="TGT-like_sf"/>
</dbReference>
<feature type="binding site" evidence="4">
    <location>
        <position position="335"/>
    </location>
    <ligand>
        <name>Zn(2+)</name>
        <dbReference type="ChEBI" id="CHEBI:29105"/>
    </ligand>
</feature>
<feature type="binding site" evidence="4">
    <location>
        <position position="304"/>
    </location>
    <ligand>
        <name>Zn(2+)</name>
        <dbReference type="ChEBI" id="CHEBI:29105"/>
    </ligand>
</feature>
<organism evidence="6 7">
    <name type="scientific">Thioclava marina</name>
    <dbReference type="NCBI Taxonomy" id="1915077"/>
    <lineage>
        <taxon>Bacteria</taxon>
        <taxon>Pseudomonadati</taxon>
        <taxon>Pseudomonadota</taxon>
        <taxon>Alphaproteobacteria</taxon>
        <taxon>Rhodobacterales</taxon>
        <taxon>Paracoccaceae</taxon>
        <taxon>Thioclava</taxon>
    </lineage>
</organism>
<feature type="binding site" evidence="4">
    <location>
        <begin position="92"/>
        <end position="96"/>
    </location>
    <ligand>
        <name>substrate</name>
    </ligand>
</feature>
<evidence type="ECO:0000259" key="5">
    <source>
        <dbReference type="Pfam" id="PF01702"/>
    </source>
</evidence>
<keyword evidence="1 4" id="KW-0328">Glycosyltransferase</keyword>
<reference evidence="6 7" key="1">
    <citation type="submission" date="2016-11" db="EMBL/GenBank/DDBJ databases">
        <title>A multilocus sequence analysis scheme for characterization of bacteria in the genus Thioclava.</title>
        <authorList>
            <person name="Liu Y."/>
            <person name="Shao Z."/>
        </authorList>
    </citation>
    <scope>NUCLEOTIDE SEQUENCE [LARGE SCALE GENOMIC DNA]</scope>
    <source>
        <strain evidence="6 7">11.10-0-13</strain>
    </source>
</reference>
<comment type="pathway">
    <text evidence="4">tRNA modification; tRNA-queuosine biosynthesis.</text>
</comment>
<dbReference type="HAMAP" id="MF_00168">
    <property type="entry name" value="Q_tRNA_Tgt"/>
    <property type="match status" value="1"/>
</dbReference>
<evidence type="ECO:0000256" key="4">
    <source>
        <dbReference type="HAMAP-Rule" id="MF_00168"/>
    </source>
</evidence>
<dbReference type="Proteomes" id="UP000242224">
    <property type="component" value="Unassembled WGS sequence"/>
</dbReference>
<feature type="domain" description="tRNA-guanine(15) transglycosylase-like" evidence="5">
    <location>
        <begin position="14"/>
        <end position="367"/>
    </location>
</feature>
<feature type="binding site" evidence="4">
    <location>
        <position position="306"/>
    </location>
    <ligand>
        <name>Zn(2+)</name>
        <dbReference type="ChEBI" id="CHEBI:29105"/>
    </ligand>
</feature>
<dbReference type="Pfam" id="PF01702">
    <property type="entry name" value="TGT"/>
    <property type="match status" value="1"/>
</dbReference>
<dbReference type="Gene3D" id="3.20.20.105">
    <property type="entry name" value="Queuine tRNA-ribosyltransferase-like"/>
    <property type="match status" value="1"/>
</dbReference>
<keyword evidence="7" id="KW-1185">Reference proteome</keyword>